<dbReference type="EMBL" id="AGNL01044861">
    <property type="protein sequence ID" value="EJK49375.1"/>
    <property type="molecule type" value="Genomic_DNA"/>
</dbReference>
<comment type="caution">
    <text evidence="2">The sequence shown here is derived from an EMBL/GenBank/DDBJ whole genome shotgun (WGS) entry which is preliminary data.</text>
</comment>
<accession>K0R8K9</accession>
<feature type="compositionally biased region" description="Gly residues" evidence="1">
    <location>
        <begin position="236"/>
        <end position="248"/>
    </location>
</feature>
<feature type="compositionally biased region" description="Basic residues" evidence="1">
    <location>
        <begin position="38"/>
        <end position="47"/>
    </location>
</feature>
<feature type="compositionally biased region" description="Acidic residues" evidence="1">
    <location>
        <begin position="335"/>
        <end position="350"/>
    </location>
</feature>
<evidence type="ECO:0000256" key="1">
    <source>
        <dbReference type="SAM" id="MobiDB-lite"/>
    </source>
</evidence>
<dbReference type="Proteomes" id="UP000266841">
    <property type="component" value="Unassembled WGS sequence"/>
</dbReference>
<feature type="compositionally biased region" description="Basic and acidic residues" evidence="1">
    <location>
        <begin position="127"/>
        <end position="144"/>
    </location>
</feature>
<protein>
    <submittedName>
        <fullName evidence="2">Uncharacterized protein</fullName>
    </submittedName>
</protein>
<feature type="region of interest" description="Disordered" evidence="1">
    <location>
        <begin position="1"/>
        <end position="278"/>
    </location>
</feature>
<feature type="compositionally biased region" description="Low complexity" evidence="1">
    <location>
        <begin position="384"/>
        <end position="394"/>
    </location>
</feature>
<evidence type="ECO:0000313" key="3">
    <source>
        <dbReference type="Proteomes" id="UP000266841"/>
    </source>
</evidence>
<feature type="region of interest" description="Disordered" evidence="1">
    <location>
        <begin position="305"/>
        <end position="394"/>
    </location>
</feature>
<sequence>MIQAAEESEHRRYQTARGSVSVTGRLEVSGGTAARTNVRIRVRRRGLARPEPQEHNRAGLAPVDIRRRKGRCREDHHELLSGDAARQAQEEGPDRVDGPGAQSFRCILPEDREGADPDPGVRQPLGHGDRRDGGPRQDAGVDGRRHGRRPGGRQGGDPEPDERAHQQHPRDRRGHVLLGADEAGAGPRLRRRGVRHGAYRPHAPPAELPDDPREGVREAYGPEGQVRRPNRAGVGALRGGRAGPGPGAAPGTARGDEGDHQQGQHGLPGPGHDDVRLRLHPGVPIDLRDGAARAGAFEVRDRLAQHRGEPGPFPREGCGGARRVVRREQGRDAEGGEGDMQQDDGEEEDAGQVHRAVLRPVRGRLSRGPHAAFGPRGQGGGEAEGLLGAADQSD</sequence>
<feature type="compositionally biased region" description="Basic residues" evidence="1">
    <location>
        <begin position="188"/>
        <end position="199"/>
    </location>
</feature>
<gene>
    <name evidence="2" type="ORF">THAOC_31753</name>
</gene>
<evidence type="ECO:0000313" key="2">
    <source>
        <dbReference type="EMBL" id="EJK49375.1"/>
    </source>
</evidence>
<organism evidence="2 3">
    <name type="scientific">Thalassiosira oceanica</name>
    <name type="common">Marine diatom</name>
    <dbReference type="NCBI Taxonomy" id="159749"/>
    <lineage>
        <taxon>Eukaryota</taxon>
        <taxon>Sar</taxon>
        <taxon>Stramenopiles</taxon>
        <taxon>Ochrophyta</taxon>
        <taxon>Bacillariophyta</taxon>
        <taxon>Coscinodiscophyceae</taxon>
        <taxon>Thalassiosirophycidae</taxon>
        <taxon>Thalassiosirales</taxon>
        <taxon>Thalassiosiraceae</taxon>
        <taxon>Thalassiosira</taxon>
    </lineage>
</organism>
<dbReference type="AlphaFoldDB" id="K0R8K9"/>
<reference evidence="2 3" key="1">
    <citation type="journal article" date="2012" name="Genome Biol.">
        <title>Genome and low-iron response of an oceanic diatom adapted to chronic iron limitation.</title>
        <authorList>
            <person name="Lommer M."/>
            <person name="Specht M."/>
            <person name="Roy A.S."/>
            <person name="Kraemer L."/>
            <person name="Andreson R."/>
            <person name="Gutowska M.A."/>
            <person name="Wolf J."/>
            <person name="Bergner S.V."/>
            <person name="Schilhabel M.B."/>
            <person name="Klostermeier U.C."/>
            <person name="Beiko R.G."/>
            <person name="Rosenstiel P."/>
            <person name="Hippler M."/>
            <person name="Laroche J."/>
        </authorList>
    </citation>
    <scope>NUCLEOTIDE SEQUENCE [LARGE SCALE GENOMIC DNA]</scope>
    <source>
        <strain evidence="2 3">CCMP1005</strain>
    </source>
</reference>
<feature type="compositionally biased region" description="Basic and acidic residues" evidence="1">
    <location>
        <begin position="88"/>
        <end position="97"/>
    </location>
</feature>
<keyword evidence="3" id="KW-1185">Reference proteome</keyword>
<proteinExistence type="predicted"/>
<name>K0R8K9_THAOC</name>